<keyword evidence="12" id="KW-1185">Reference proteome</keyword>
<evidence type="ECO:0000313" key="11">
    <source>
        <dbReference type="EMBL" id="KAL3737523.1"/>
    </source>
</evidence>
<dbReference type="Pfam" id="PF11744">
    <property type="entry name" value="ALMT"/>
    <property type="match status" value="1"/>
</dbReference>
<evidence type="ECO:0000256" key="10">
    <source>
        <dbReference type="SAM" id="Phobius"/>
    </source>
</evidence>
<dbReference type="Proteomes" id="UP001634007">
    <property type="component" value="Unassembled WGS sequence"/>
</dbReference>
<protein>
    <submittedName>
        <fullName evidence="11">Uncharacterized protein</fullName>
    </submittedName>
</protein>
<keyword evidence="5 10" id="KW-1133">Transmembrane helix</keyword>
<dbReference type="GO" id="GO:0034220">
    <property type="term" value="P:monoatomic ion transmembrane transport"/>
    <property type="evidence" value="ECO:0007669"/>
    <property type="project" value="UniProtKB-KW"/>
</dbReference>
<evidence type="ECO:0000256" key="5">
    <source>
        <dbReference type="ARBA" id="ARBA00022989"/>
    </source>
</evidence>
<feature type="region of interest" description="Disordered" evidence="9">
    <location>
        <begin position="333"/>
        <end position="360"/>
    </location>
</feature>
<organism evidence="11 12">
    <name type="scientific">Eucalyptus globulus</name>
    <name type="common">Tasmanian blue gum</name>
    <dbReference type="NCBI Taxonomy" id="34317"/>
    <lineage>
        <taxon>Eukaryota</taxon>
        <taxon>Viridiplantae</taxon>
        <taxon>Streptophyta</taxon>
        <taxon>Embryophyta</taxon>
        <taxon>Tracheophyta</taxon>
        <taxon>Spermatophyta</taxon>
        <taxon>Magnoliopsida</taxon>
        <taxon>eudicotyledons</taxon>
        <taxon>Gunneridae</taxon>
        <taxon>Pentapetalae</taxon>
        <taxon>rosids</taxon>
        <taxon>malvids</taxon>
        <taxon>Myrtales</taxon>
        <taxon>Myrtaceae</taxon>
        <taxon>Myrtoideae</taxon>
        <taxon>Eucalypteae</taxon>
        <taxon>Eucalyptus</taxon>
    </lineage>
</organism>
<evidence type="ECO:0000256" key="7">
    <source>
        <dbReference type="ARBA" id="ARBA00023136"/>
    </source>
</evidence>
<evidence type="ECO:0000256" key="1">
    <source>
        <dbReference type="ARBA" id="ARBA00004141"/>
    </source>
</evidence>
<dbReference type="EMBL" id="JBJKBG010000005">
    <property type="protein sequence ID" value="KAL3737523.1"/>
    <property type="molecule type" value="Genomic_DNA"/>
</dbReference>
<dbReference type="InterPro" id="IPR020966">
    <property type="entry name" value="ALMT"/>
</dbReference>
<keyword evidence="6" id="KW-0406">Ion transport</keyword>
<comment type="subcellular location">
    <subcellularLocation>
        <location evidence="1">Membrane</location>
        <topology evidence="1">Multi-pass membrane protein</topology>
    </subcellularLocation>
</comment>
<feature type="compositionally biased region" description="Polar residues" evidence="9">
    <location>
        <begin position="337"/>
        <end position="355"/>
    </location>
</feature>
<feature type="transmembrane region" description="Helical" evidence="10">
    <location>
        <begin position="88"/>
        <end position="107"/>
    </location>
</feature>
<dbReference type="PANTHER" id="PTHR31086">
    <property type="entry name" value="ALUMINUM-ACTIVATED MALATE TRANSPORTER 10"/>
    <property type="match status" value="1"/>
</dbReference>
<keyword evidence="3" id="KW-0813">Transport</keyword>
<evidence type="ECO:0000313" key="12">
    <source>
        <dbReference type="Proteomes" id="UP001634007"/>
    </source>
</evidence>
<comment type="caution">
    <text evidence="11">The sequence shown here is derived from an EMBL/GenBank/DDBJ whole genome shotgun (WGS) entry which is preliminary data.</text>
</comment>
<keyword evidence="4 10" id="KW-0812">Transmembrane</keyword>
<comment type="similarity">
    <text evidence="2">Belongs to the aromatic acid exporter (TC 2.A.85) family.</text>
</comment>
<sequence>MAARGAPMAEEAWPLLPTPSMSIIKRPISHSTLPKSINGVTGTFVAGSLGIGEHCMASVRRNIQARNSGNISSAATFSRFMPSVKAQFNYGAMMFILTFSLVLLSGYRVNKLFEVANQRLSTRVIGTSFDELHWLIHRNMEKLTESLEVCFRANRDNSKKTQACQWVLNSKASEESTVTSCSPGKRANYLMNALSSMMYVNFARWELIHDPFNFQHPWKEYLKIGALLHNRACFIEALNGFLTLKCRDITGMPASIAACSHSCNVSRELSMSVKTMTDPSKIDLSVDSAPPLMGIFPLATLMSLLTEIAARIEDIVEGVVEWAELAEFKASNEDKMAQTQSARNNQSSDNPSSKTEPWRPFQRPEFISISHLREISRLA</sequence>
<dbReference type="AlphaFoldDB" id="A0ABD3KDZ7"/>
<proteinExistence type="inferred from homology"/>
<keyword evidence="7 10" id="KW-0472">Membrane</keyword>
<evidence type="ECO:0000256" key="6">
    <source>
        <dbReference type="ARBA" id="ARBA00023065"/>
    </source>
</evidence>
<evidence type="ECO:0000256" key="8">
    <source>
        <dbReference type="ARBA" id="ARBA00023303"/>
    </source>
</evidence>
<evidence type="ECO:0000256" key="4">
    <source>
        <dbReference type="ARBA" id="ARBA00022692"/>
    </source>
</evidence>
<evidence type="ECO:0000256" key="2">
    <source>
        <dbReference type="ARBA" id="ARBA00007079"/>
    </source>
</evidence>
<accession>A0ABD3KDZ7</accession>
<evidence type="ECO:0000256" key="3">
    <source>
        <dbReference type="ARBA" id="ARBA00022448"/>
    </source>
</evidence>
<keyword evidence="8" id="KW-0407">Ion channel</keyword>
<evidence type="ECO:0000256" key="9">
    <source>
        <dbReference type="SAM" id="MobiDB-lite"/>
    </source>
</evidence>
<dbReference type="GO" id="GO:0016020">
    <property type="term" value="C:membrane"/>
    <property type="evidence" value="ECO:0007669"/>
    <property type="project" value="UniProtKB-SubCell"/>
</dbReference>
<reference evidence="11 12" key="1">
    <citation type="submission" date="2024-11" db="EMBL/GenBank/DDBJ databases">
        <title>Chromosome-level genome assembly of Eucalyptus globulus Labill. provides insights into its genome evolution.</title>
        <authorList>
            <person name="Li X."/>
        </authorList>
    </citation>
    <scope>NUCLEOTIDE SEQUENCE [LARGE SCALE GENOMIC DNA]</scope>
    <source>
        <strain evidence="11">CL2024</strain>
        <tissue evidence="11">Fresh tender leaves</tissue>
    </source>
</reference>
<gene>
    <name evidence="11" type="ORF">ACJRO7_019119</name>
</gene>
<name>A0ABD3KDZ7_EUCGL</name>